<sequence>MKTIKIFVLILVAFAACQSAPDYKDVRNDVTAFHDSLMLRHEHLITNQMKLDTLLRQQPAGSPADSAARNMAIRQTLAGLQQAEKDMDDWMHAFEPDATGKSNEEAVRYFQKEKIKVAAIDKRYKRELAASDSLLKVLKK</sequence>
<name>A0A2T3HKF9_9SPHI</name>
<feature type="signal peptide" evidence="1">
    <location>
        <begin position="1"/>
        <end position="20"/>
    </location>
</feature>
<evidence type="ECO:0000313" key="3">
    <source>
        <dbReference type="Proteomes" id="UP000240912"/>
    </source>
</evidence>
<gene>
    <name evidence="2" type="ORF">C7T94_09760</name>
</gene>
<dbReference type="OrthoDB" id="1436925at2"/>
<keyword evidence="3" id="KW-1185">Reference proteome</keyword>
<protein>
    <recommendedName>
        <fullName evidence="4">Viral A-type inclusion protein</fullName>
    </recommendedName>
</protein>
<organism evidence="2 3">
    <name type="scientific">Pedobacter yulinensis</name>
    <dbReference type="NCBI Taxonomy" id="2126353"/>
    <lineage>
        <taxon>Bacteria</taxon>
        <taxon>Pseudomonadati</taxon>
        <taxon>Bacteroidota</taxon>
        <taxon>Sphingobacteriia</taxon>
        <taxon>Sphingobacteriales</taxon>
        <taxon>Sphingobacteriaceae</taxon>
        <taxon>Pedobacter</taxon>
    </lineage>
</organism>
<dbReference type="RefSeq" id="WP_107215168.1">
    <property type="nucleotide sequence ID" value="NZ_KZ686269.1"/>
</dbReference>
<accession>A0A2T3HKF9</accession>
<proteinExistence type="predicted"/>
<dbReference type="EMBL" id="PYLS01000005">
    <property type="protein sequence ID" value="PST82910.1"/>
    <property type="molecule type" value="Genomic_DNA"/>
</dbReference>
<dbReference type="AlphaFoldDB" id="A0A2T3HKF9"/>
<feature type="chain" id="PRO_5015400537" description="Viral A-type inclusion protein" evidence="1">
    <location>
        <begin position="21"/>
        <end position="140"/>
    </location>
</feature>
<reference evidence="2 3" key="1">
    <citation type="submission" date="2018-03" db="EMBL/GenBank/DDBJ databases">
        <authorList>
            <person name="Keele B.F."/>
        </authorList>
    </citation>
    <scope>NUCLEOTIDE SEQUENCE [LARGE SCALE GENOMIC DNA]</scope>
    <source>
        <strain evidence="2 3">YL28-9</strain>
    </source>
</reference>
<evidence type="ECO:0008006" key="4">
    <source>
        <dbReference type="Google" id="ProtNLM"/>
    </source>
</evidence>
<comment type="caution">
    <text evidence="2">The sequence shown here is derived from an EMBL/GenBank/DDBJ whole genome shotgun (WGS) entry which is preliminary data.</text>
</comment>
<evidence type="ECO:0000313" key="2">
    <source>
        <dbReference type="EMBL" id="PST82910.1"/>
    </source>
</evidence>
<evidence type="ECO:0000256" key="1">
    <source>
        <dbReference type="SAM" id="SignalP"/>
    </source>
</evidence>
<dbReference type="PROSITE" id="PS51257">
    <property type="entry name" value="PROKAR_LIPOPROTEIN"/>
    <property type="match status" value="1"/>
</dbReference>
<keyword evidence="1" id="KW-0732">Signal</keyword>
<dbReference type="Proteomes" id="UP000240912">
    <property type="component" value="Unassembled WGS sequence"/>
</dbReference>